<feature type="DNA-binding region" description="Homeobox" evidence="6">
    <location>
        <begin position="41"/>
        <end position="100"/>
    </location>
</feature>
<evidence type="ECO:0000256" key="3">
    <source>
        <dbReference type="ARBA" id="ARBA00023125"/>
    </source>
</evidence>
<evidence type="ECO:0000256" key="1">
    <source>
        <dbReference type="ARBA" id="ARBA00004123"/>
    </source>
</evidence>
<proteinExistence type="predicted"/>
<keyword evidence="11" id="KW-1185">Reference proteome</keyword>
<dbReference type="PANTHER" id="PTHR45793:SF5">
    <property type="entry name" value="HOMEOTIC PROTEIN OCELLILESS"/>
    <property type="match status" value="1"/>
</dbReference>
<evidence type="ECO:0000256" key="8">
    <source>
        <dbReference type="SAM" id="MobiDB-lite"/>
    </source>
</evidence>
<gene>
    <name evidence="10" type="ORF">PLOB_00023245</name>
</gene>
<dbReference type="InterPro" id="IPR017970">
    <property type="entry name" value="Homeobox_CS"/>
</dbReference>
<evidence type="ECO:0000313" key="11">
    <source>
        <dbReference type="Proteomes" id="UP001159405"/>
    </source>
</evidence>
<dbReference type="InterPro" id="IPR001356">
    <property type="entry name" value="HD"/>
</dbReference>
<dbReference type="Pfam" id="PF00046">
    <property type="entry name" value="Homeodomain"/>
    <property type="match status" value="1"/>
</dbReference>
<feature type="domain" description="Homeobox" evidence="9">
    <location>
        <begin position="39"/>
        <end position="99"/>
    </location>
</feature>
<keyword evidence="2" id="KW-0217">Developmental protein</keyword>
<keyword evidence="5 6" id="KW-0539">Nucleus</keyword>
<accession>A0ABN8RM49</accession>
<dbReference type="Gene3D" id="1.10.10.60">
    <property type="entry name" value="Homeodomain-like"/>
    <property type="match status" value="1"/>
</dbReference>
<keyword evidence="3 6" id="KW-0238">DNA-binding</keyword>
<evidence type="ECO:0000313" key="10">
    <source>
        <dbReference type="EMBL" id="CAH3180317.1"/>
    </source>
</evidence>
<dbReference type="PANTHER" id="PTHR45793">
    <property type="entry name" value="HOMEOBOX PROTEIN"/>
    <property type="match status" value="1"/>
</dbReference>
<dbReference type="SMART" id="SM00389">
    <property type="entry name" value="HOX"/>
    <property type="match status" value="1"/>
</dbReference>
<dbReference type="CDD" id="cd00086">
    <property type="entry name" value="homeodomain"/>
    <property type="match status" value="1"/>
</dbReference>
<protein>
    <recommendedName>
        <fullName evidence="9">Homeobox domain-containing protein</fullName>
    </recommendedName>
</protein>
<dbReference type="EMBL" id="CALNXK010000274">
    <property type="protein sequence ID" value="CAH3180317.1"/>
    <property type="molecule type" value="Genomic_DNA"/>
</dbReference>
<evidence type="ECO:0000256" key="2">
    <source>
        <dbReference type="ARBA" id="ARBA00022473"/>
    </source>
</evidence>
<reference evidence="10 11" key="1">
    <citation type="submission" date="2022-05" db="EMBL/GenBank/DDBJ databases">
        <authorList>
            <consortium name="Genoscope - CEA"/>
            <person name="William W."/>
        </authorList>
    </citation>
    <scope>NUCLEOTIDE SEQUENCE [LARGE SCALE GENOMIC DNA]</scope>
</reference>
<dbReference type="PROSITE" id="PS50071">
    <property type="entry name" value="HOMEOBOX_2"/>
    <property type="match status" value="1"/>
</dbReference>
<evidence type="ECO:0000256" key="6">
    <source>
        <dbReference type="PROSITE-ProRule" id="PRU00108"/>
    </source>
</evidence>
<evidence type="ECO:0000256" key="5">
    <source>
        <dbReference type="ARBA" id="ARBA00023242"/>
    </source>
</evidence>
<dbReference type="PROSITE" id="PS00027">
    <property type="entry name" value="HOMEOBOX_1"/>
    <property type="match status" value="1"/>
</dbReference>
<evidence type="ECO:0000256" key="4">
    <source>
        <dbReference type="ARBA" id="ARBA00023155"/>
    </source>
</evidence>
<feature type="region of interest" description="Disordered" evidence="8">
    <location>
        <begin position="95"/>
        <end position="139"/>
    </location>
</feature>
<sequence>MNSIFGRLPPPCAMNGFNYNPPPAMEFYNPEASLYGPPRKQRRERTTFTKAQLEILDELFAKTKYPDIFMREEVATKINLPESRVQVWFKNRRAKFRQQNKQQQGVQNKPKPPVKRKTPSPPLQQVQDLPKASGQAPHASQQMNNFTFGAPSWPNKHNIQGLPNMQRHDNYQKYINSSMNAFSGANFPAAQPHFNPNHEQYFPYMTNGGPMPGDLTRNRLESSPLMC</sequence>
<dbReference type="SUPFAM" id="SSF46689">
    <property type="entry name" value="Homeodomain-like"/>
    <property type="match status" value="1"/>
</dbReference>
<keyword evidence="4 6" id="KW-0371">Homeobox</keyword>
<name>A0ABN8RM49_9CNID</name>
<organism evidence="10 11">
    <name type="scientific">Porites lobata</name>
    <dbReference type="NCBI Taxonomy" id="104759"/>
    <lineage>
        <taxon>Eukaryota</taxon>
        <taxon>Metazoa</taxon>
        <taxon>Cnidaria</taxon>
        <taxon>Anthozoa</taxon>
        <taxon>Hexacorallia</taxon>
        <taxon>Scleractinia</taxon>
        <taxon>Fungiina</taxon>
        <taxon>Poritidae</taxon>
        <taxon>Porites</taxon>
    </lineage>
</organism>
<evidence type="ECO:0000256" key="7">
    <source>
        <dbReference type="RuleBase" id="RU000682"/>
    </source>
</evidence>
<comment type="subcellular location">
    <subcellularLocation>
        <location evidence="1 6 7">Nucleus</location>
    </subcellularLocation>
</comment>
<evidence type="ECO:0000259" key="9">
    <source>
        <dbReference type="PROSITE" id="PS50071"/>
    </source>
</evidence>
<feature type="compositionally biased region" description="Low complexity" evidence="8">
    <location>
        <begin position="99"/>
        <end position="109"/>
    </location>
</feature>
<comment type="caution">
    <text evidence="10">The sequence shown here is derived from an EMBL/GenBank/DDBJ whole genome shotgun (WGS) entry which is preliminary data.</text>
</comment>
<dbReference type="InterPro" id="IPR009057">
    <property type="entry name" value="Homeodomain-like_sf"/>
</dbReference>
<dbReference type="Proteomes" id="UP001159405">
    <property type="component" value="Unassembled WGS sequence"/>
</dbReference>